<keyword evidence="5 13" id="KW-0963">Cytoplasm</keyword>
<evidence type="ECO:0000256" key="11">
    <source>
        <dbReference type="ARBA" id="ARBA00029774"/>
    </source>
</evidence>
<dbReference type="PANTHER" id="PTHR17490">
    <property type="entry name" value="SUA5"/>
    <property type="match status" value="1"/>
</dbReference>
<dbReference type="Pfam" id="PF03481">
    <property type="entry name" value="Sua5_C"/>
    <property type="match status" value="1"/>
</dbReference>
<accession>A0ABS8W695</accession>
<comment type="similarity">
    <text evidence="2 13">Belongs to the SUA5 family.</text>
</comment>
<evidence type="ECO:0000256" key="10">
    <source>
        <dbReference type="ARBA" id="ARBA00022840"/>
    </source>
</evidence>
<evidence type="ECO:0000256" key="5">
    <source>
        <dbReference type="ARBA" id="ARBA00022490"/>
    </source>
</evidence>
<evidence type="ECO:0000313" key="15">
    <source>
        <dbReference type="EMBL" id="MCE2593805.1"/>
    </source>
</evidence>
<keyword evidence="6 13" id="KW-0808">Transferase</keyword>
<feature type="domain" description="YrdC-like" evidence="14">
    <location>
        <begin position="13"/>
        <end position="199"/>
    </location>
</feature>
<evidence type="ECO:0000256" key="12">
    <source>
        <dbReference type="ARBA" id="ARBA00048366"/>
    </source>
</evidence>
<dbReference type="InterPro" id="IPR010923">
    <property type="entry name" value="T(6)A37_SUA5"/>
</dbReference>
<dbReference type="Gene3D" id="3.40.50.11030">
    <property type="entry name" value="Threonylcarbamoyl-AMP synthase, C-terminal domain"/>
    <property type="match status" value="1"/>
</dbReference>
<keyword evidence="7 13" id="KW-0819">tRNA processing</keyword>
<keyword evidence="16" id="KW-1185">Reference proteome</keyword>
<dbReference type="Gene3D" id="3.90.870.10">
    <property type="entry name" value="DHBP synthase"/>
    <property type="match status" value="1"/>
</dbReference>
<keyword evidence="9 13" id="KW-0547">Nucleotide-binding</keyword>
<dbReference type="RefSeq" id="WP_233051383.1">
    <property type="nucleotide sequence ID" value="NZ_JAIMJA010000002.1"/>
</dbReference>
<dbReference type="InterPro" id="IPR006070">
    <property type="entry name" value="Sua5-like_dom"/>
</dbReference>
<gene>
    <name evidence="15" type="ORF">K6Y31_03145</name>
</gene>
<organism evidence="15 16">
    <name type="scientific">Motilimonas cestriensis</name>
    <dbReference type="NCBI Taxonomy" id="2742685"/>
    <lineage>
        <taxon>Bacteria</taxon>
        <taxon>Pseudomonadati</taxon>
        <taxon>Pseudomonadota</taxon>
        <taxon>Gammaproteobacteria</taxon>
        <taxon>Alteromonadales</taxon>
        <taxon>Alteromonadales genera incertae sedis</taxon>
        <taxon>Motilimonas</taxon>
    </lineage>
</organism>
<dbReference type="InterPro" id="IPR005145">
    <property type="entry name" value="Sua5_C"/>
</dbReference>
<dbReference type="PIRSF" id="PIRSF004930">
    <property type="entry name" value="Tln_factor_SUA5"/>
    <property type="match status" value="1"/>
</dbReference>
<evidence type="ECO:0000256" key="4">
    <source>
        <dbReference type="ARBA" id="ARBA00015492"/>
    </source>
</evidence>
<evidence type="ECO:0000256" key="1">
    <source>
        <dbReference type="ARBA" id="ARBA00004496"/>
    </source>
</evidence>
<protein>
    <recommendedName>
        <fullName evidence="4 13">Threonylcarbamoyl-AMP synthase</fullName>
        <shortName evidence="13">TC-AMP synthase</shortName>
        <ecNumber evidence="3 13">2.7.7.87</ecNumber>
    </recommendedName>
    <alternativeName>
        <fullName evidence="11 13">L-threonylcarbamoyladenylate synthase</fullName>
    </alternativeName>
</protein>
<evidence type="ECO:0000256" key="9">
    <source>
        <dbReference type="ARBA" id="ARBA00022741"/>
    </source>
</evidence>
<sequence>MSQNYETLLLNGDEAVSQAVQLLQQGECVALPTETVYGLAADAANAQAVDKIFAAKGRPKNHPLIVHIPDVSHLEKWAADIPATAYALAEQFWPGPLTLLLKKAPHVDDVVTGGLDTIALRVPAHPLFLSVLAQLDSGLAAPSANRYKQLSPTIAEQVSKGLHGRIAAVLDGGPCAHGLESTILDLVSEQPRILRAGPITKQQLDVALGCDVEMPKQHVEVVPGNVKAHYQPITPARLVTTELLVADMAELQGQANYLLLWSEQAIVQAKAAGLTASQWREMPTDAALYGQQLYVTLYQVDQLGVANILVELPPQSDDWRAINDRLSRAASY</sequence>
<name>A0ABS8W695_9GAMM</name>
<comment type="subcellular location">
    <subcellularLocation>
        <location evidence="1 13">Cytoplasm</location>
    </subcellularLocation>
</comment>
<dbReference type="InterPro" id="IPR050156">
    <property type="entry name" value="TC-AMP_synthase_SUA5"/>
</dbReference>
<dbReference type="NCBIfam" id="TIGR00057">
    <property type="entry name" value="L-threonylcarbamoyladenylate synthase"/>
    <property type="match status" value="1"/>
</dbReference>
<dbReference type="PROSITE" id="PS51163">
    <property type="entry name" value="YRDC"/>
    <property type="match status" value="1"/>
</dbReference>
<dbReference type="Proteomes" id="UP001201273">
    <property type="component" value="Unassembled WGS sequence"/>
</dbReference>
<dbReference type="Pfam" id="PF01300">
    <property type="entry name" value="Sua5_yciO_yrdC"/>
    <property type="match status" value="1"/>
</dbReference>
<reference evidence="15 16" key="1">
    <citation type="journal article" date="2022" name="Environ. Microbiol. Rep.">
        <title>Eco-phylogenetic analyses reveal divergent evolution of vitamin B12 metabolism in the marine bacterial family 'Psychromonadaceae'.</title>
        <authorList>
            <person name="Jin X."/>
            <person name="Yang Y."/>
            <person name="Cao H."/>
            <person name="Gao B."/>
            <person name="Zhao Z."/>
        </authorList>
    </citation>
    <scope>NUCLEOTIDE SEQUENCE [LARGE SCALE GENOMIC DNA]</scope>
    <source>
        <strain evidence="15 16">MKS20</strain>
    </source>
</reference>
<proteinExistence type="inferred from homology"/>
<comment type="function">
    <text evidence="13">Required for the formation of a threonylcarbamoyl group on adenosine at position 37 (t(6)A37) in tRNAs that read codons beginning with adenine.</text>
</comment>
<keyword evidence="8 13" id="KW-0548">Nucleotidyltransferase</keyword>
<evidence type="ECO:0000256" key="8">
    <source>
        <dbReference type="ARBA" id="ARBA00022695"/>
    </source>
</evidence>
<evidence type="ECO:0000256" key="3">
    <source>
        <dbReference type="ARBA" id="ARBA00012584"/>
    </source>
</evidence>
<evidence type="ECO:0000256" key="13">
    <source>
        <dbReference type="PIRNR" id="PIRNR004930"/>
    </source>
</evidence>
<dbReference type="EC" id="2.7.7.87" evidence="3 13"/>
<dbReference type="EMBL" id="JAIMJA010000002">
    <property type="protein sequence ID" value="MCE2593805.1"/>
    <property type="molecule type" value="Genomic_DNA"/>
</dbReference>
<evidence type="ECO:0000313" key="16">
    <source>
        <dbReference type="Proteomes" id="UP001201273"/>
    </source>
</evidence>
<evidence type="ECO:0000256" key="7">
    <source>
        <dbReference type="ARBA" id="ARBA00022694"/>
    </source>
</evidence>
<keyword evidence="10 13" id="KW-0067">ATP-binding</keyword>
<dbReference type="PANTHER" id="PTHR17490:SF16">
    <property type="entry name" value="THREONYLCARBAMOYL-AMP SYNTHASE"/>
    <property type="match status" value="1"/>
</dbReference>
<comment type="caution">
    <text evidence="15">The sequence shown here is derived from an EMBL/GenBank/DDBJ whole genome shotgun (WGS) entry which is preliminary data.</text>
</comment>
<dbReference type="InterPro" id="IPR038385">
    <property type="entry name" value="Sua5/YwlC_C"/>
</dbReference>
<dbReference type="InterPro" id="IPR017945">
    <property type="entry name" value="DHBP_synth_RibB-like_a/b_dom"/>
</dbReference>
<evidence type="ECO:0000256" key="6">
    <source>
        <dbReference type="ARBA" id="ARBA00022679"/>
    </source>
</evidence>
<dbReference type="SUPFAM" id="SSF55821">
    <property type="entry name" value="YrdC/RibB"/>
    <property type="match status" value="1"/>
</dbReference>
<evidence type="ECO:0000256" key="2">
    <source>
        <dbReference type="ARBA" id="ARBA00007663"/>
    </source>
</evidence>
<comment type="catalytic activity">
    <reaction evidence="12 13">
        <text>L-threonine + hydrogencarbonate + ATP = L-threonylcarbamoyladenylate + diphosphate + H2O</text>
        <dbReference type="Rhea" id="RHEA:36407"/>
        <dbReference type="ChEBI" id="CHEBI:15377"/>
        <dbReference type="ChEBI" id="CHEBI:17544"/>
        <dbReference type="ChEBI" id="CHEBI:30616"/>
        <dbReference type="ChEBI" id="CHEBI:33019"/>
        <dbReference type="ChEBI" id="CHEBI:57926"/>
        <dbReference type="ChEBI" id="CHEBI:73682"/>
        <dbReference type="EC" id="2.7.7.87"/>
    </reaction>
</comment>
<evidence type="ECO:0000259" key="14">
    <source>
        <dbReference type="PROSITE" id="PS51163"/>
    </source>
</evidence>